<sequence>MPRVLPPATGSAILSEVGLISRDVVTIAAGQKLSANSVLGKNAAGAYVLHDPAASTSEKNAVAILYADTDATAADTKAVAVLRLAELKADELIFKPGITAPQLTAARAKLAESYLIVRD</sequence>
<evidence type="ECO:0000313" key="2">
    <source>
        <dbReference type="Proteomes" id="UP001172778"/>
    </source>
</evidence>
<accession>A0ABT7DWP3</accession>
<dbReference type="EMBL" id="JARRAF010000010">
    <property type="protein sequence ID" value="MDK2124487.1"/>
    <property type="molecule type" value="Genomic_DNA"/>
</dbReference>
<dbReference type="InterPro" id="IPR004195">
    <property type="entry name" value="Head_decoration_D"/>
</dbReference>
<name>A0ABT7DWP3_9NEIS</name>
<dbReference type="Gene3D" id="2.40.300.10">
    <property type="entry name" value="Head decoration protein D"/>
    <property type="match status" value="1"/>
</dbReference>
<comment type="caution">
    <text evidence="1">The sequence shown here is derived from an EMBL/GenBank/DDBJ whole genome shotgun (WGS) entry which is preliminary data.</text>
</comment>
<proteinExistence type="predicted"/>
<dbReference type="Proteomes" id="UP001172778">
    <property type="component" value="Unassembled WGS sequence"/>
</dbReference>
<evidence type="ECO:0000313" key="1">
    <source>
        <dbReference type="EMBL" id="MDK2124487.1"/>
    </source>
</evidence>
<keyword evidence="2" id="KW-1185">Reference proteome</keyword>
<organism evidence="1 2">
    <name type="scientific">Parachitinimonas caeni</name>
    <dbReference type="NCBI Taxonomy" id="3031301"/>
    <lineage>
        <taxon>Bacteria</taxon>
        <taxon>Pseudomonadati</taxon>
        <taxon>Pseudomonadota</taxon>
        <taxon>Betaproteobacteria</taxon>
        <taxon>Neisseriales</taxon>
        <taxon>Chitinibacteraceae</taxon>
        <taxon>Parachitinimonas</taxon>
    </lineage>
</organism>
<reference evidence="1" key="1">
    <citation type="submission" date="2023-03" db="EMBL/GenBank/DDBJ databases">
        <title>Chitinimonas shenzhenensis gen. nov., sp. nov., a novel member of family Burkholderiaceae isolated from activated sludge collected in Shen Zhen, China.</title>
        <authorList>
            <person name="Wang X."/>
        </authorList>
    </citation>
    <scope>NUCLEOTIDE SEQUENCE</scope>
    <source>
        <strain evidence="1">DQS-5</strain>
    </source>
</reference>
<protein>
    <submittedName>
        <fullName evidence="1">Head decoration protein</fullName>
    </submittedName>
</protein>
<dbReference type="RefSeq" id="WP_284100799.1">
    <property type="nucleotide sequence ID" value="NZ_JARRAF010000010.1"/>
</dbReference>
<gene>
    <name evidence="1" type="ORF">PZA18_10525</name>
</gene>
<dbReference type="Pfam" id="PF02924">
    <property type="entry name" value="HDPD"/>
    <property type="match status" value="1"/>
</dbReference>